<dbReference type="Gene3D" id="1.10.287.660">
    <property type="entry name" value="Helix hairpin bin"/>
    <property type="match status" value="1"/>
</dbReference>
<dbReference type="GO" id="GO:0043162">
    <property type="term" value="P:ubiquitin-dependent protein catabolic process via the multivesicular body sorting pathway"/>
    <property type="evidence" value="ECO:0007669"/>
    <property type="project" value="TreeGrafter"/>
</dbReference>
<evidence type="ECO:0000256" key="7">
    <source>
        <dbReference type="PROSITE-ProRule" id="PRU00646"/>
    </source>
</evidence>
<keyword evidence="11" id="KW-1185">Reference proteome</keyword>
<dbReference type="InterPro" id="IPR009851">
    <property type="entry name" value="Mod_r"/>
</dbReference>
<dbReference type="GO" id="GO:0006623">
    <property type="term" value="P:protein targeting to vacuole"/>
    <property type="evidence" value="ECO:0007669"/>
    <property type="project" value="TreeGrafter"/>
</dbReference>
<name>A0A3Q2YHA9_HIPCM</name>
<accession>A0A3Q2YHA9</accession>
<protein>
    <submittedName>
        <fullName evidence="10">VPS37C subunit of ESCRT-I</fullName>
    </submittedName>
</protein>
<dbReference type="GeneID" id="109521707"/>
<comment type="similarity">
    <text evidence="2">Belongs to the VPS37 family.</text>
</comment>
<evidence type="ECO:0000259" key="9">
    <source>
        <dbReference type="PROSITE" id="PS51314"/>
    </source>
</evidence>
<dbReference type="PANTHER" id="PTHR13678">
    <property type="entry name" value="VACUOLAR PROTEIN SORTING-ASSOCIATED PROTEIN 37"/>
    <property type="match status" value="1"/>
</dbReference>
<comment type="subcellular location">
    <subcellularLocation>
        <location evidence="1">Late endosome membrane</location>
        <topology evidence="1">Peripheral membrane protein</topology>
    </subcellularLocation>
</comment>
<dbReference type="STRING" id="109280.ENSHCOP00000017629"/>
<dbReference type="OMA" id="PMYRAGY"/>
<evidence type="ECO:0000313" key="11">
    <source>
        <dbReference type="Proteomes" id="UP000264820"/>
    </source>
</evidence>
<evidence type="ECO:0000256" key="6">
    <source>
        <dbReference type="ARBA" id="ARBA00025010"/>
    </source>
</evidence>
<dbReference type="Pfam" id="PF07200">
    <property type="entry name" value="Mod_r"/>
    <property type="match status" value="1"/>
</dbReference>
<dbReference type="RefSeq" id="XP_019735279.1">
    <property type="nucleotide sequence ID" value="XM_019879720.1"/>
</dbReference>
<evidence type="ECO:0000256" key="3">
    <source>
        <dbReference type="ARBA" id="ARBA00022448"/>
    </source>
</evidence>
<dbReference type="OrthoDB" id="10004364at2759"/>
<dbReference type="GO" id="GO:0031902">
    <property type="term" value="C:late endosome membrane"/>
    <property type="evidence" value="ECO:0007669"/>
    <property type="project" value="UniProtKB-SubCell"/>
</dbReference>
<keyword evidence="3 7" id="KW-0813">Transport</keyword>
<evidence type="ECO:0000256" key="8">
    <source>
        <dbReference type="SAM" id="MobiDB-lite"/>
    </source>
</evidence>
<evidence type="ECO:0000256" key="5">
    <source>
        <dbReference type="ARBA" id="ARBA00022927"/>
    </source>
</evidence>
<dbReference type="KEGG" id="hcq:109521707"/>
<dbReference type="InterPro" id="IPR029012">
    <property type="entry name" value="Helix_hairpin_bin_sf"/>
</dbReference>
<feature type="compositionally biased region" description="Polar residues" evidence="8">
    <location>
        <begin position="331"/>
        <end position="340"/>
    </location>
</feature>
<dbReference type="PROSITE" id="PS51314">
    <property type="entry name" value="VPS37_C"/>
    <property type="match status" value="1"/>
</dbReference>
<keyword evidence="5 7" id="KW-0653">Protein transport</keyword>
<dbReference type="GeneTree" id="ENSGT00950000183012"/>
<reference evidence="10" key="1">
    <citation type="submission" date="2025-05" db="UniProtKB">
        <authorList>
            <consortium name="Ensembl"/>
        </authorList>
    </citation>
    <scope>IDENTIFICATION</scope>
</reference>
<feature type="domain" description="VPS37 C-terminal" evidence="9">
    <location>
        <begin position="78"/>
        <end position="167"/>
    </location>
</feature>
<evidence type="ECO:0000256" key="2">
    <source>
        <dbReference type="ARBA" id="ARBA00007617"/>
    </source>
</evidence>
<dbReference type="GO" id="GO:0006612">
    <property type="term" value="P:protein targeting to membrane"/>
    <property type="evidence" value="ECO:0007669"/>
    <property type="project" value="TreeGrafter"/>
</dbReference>
<evidence type="ECO:0000256" key="1">
    <source>
        <dbReference type="ARBA" id="ARBA00004633"/>
    </source>
</evidence>
<organism evidence="10 11">
    <name type="scientific">Hippocampus comes</name>
    <name type="common">Tiger tail seahorse</name>
    <dbReference type="NCBI Taxonomy" id="109280"/>
    <lineage>
        <taxon>Eukaryota</taxon>
        <taxon>Metazoa</taxon>
        <taxon>Chordata</taxon>
        <taxon>Craniata</taxon>
        <taxon>Vertebrata</taxon>
        <taxon>Euteleostomi</taxon>
        <taxon>Actinopterygii</taxon>
        <taxon>Neopterygii</taxon>
        <taxon>Teleostei</taxon>
        <taxon>Neoteleostei</taxon>
        <taxon>Acanthomorphata</taxon>
        <taxon>Syngnathiaria</taxon>
        <taxon>Syngnathiformes</taxon>
        <taxon>Syngnathoidei</taxon>
        <taxon>Syngnathidae</taxon>
        <taxon>Hippocampus</taxon>
    </lineage>
</organism>
<comment type="function">
    <text evidence="6">Component of the ESCRT-I complex, a regulator of vesicular trafficking process. Required for the sorting of endocytic ubiquitinated cargos into multivesicular bodies. May be involved in cell growth and differentiation.</text>
</comment>
<proteinExistence type="inferred from homology"/>
<feature type="region of interest" description="Disordered" evidence="8">
    <location>
        <begin position="331"/>
        <end position="356"/>
    </location>
</feature>
<dbReference type="PANTHER" id="PTHR13678:SF12">
    <property type="entry name" value="VACUOLAR PROTEIN SORTING-ASSOCIATED PROTEIN 37D"/>
    <property type="match status" value="1"/>
</dbReference>
<evidence type="ECO:0000313" key="10">
    <source>
        <dbReference type="Ensembl" id="ENSHCOP00000017629.1"/>
    </source>
</evidence>
<evidence type="ECO:0000256" key="4">
    <source>
        <dbReference type="ARBA" id="ARBA00022753"/>
    </source>
</evidence>
<dbReference type="CTD" id="55048"/>
<dbReference type="GO" id="GO:0000813">
    <property type="term" value="C:ESCRT I complex"/>
    <property type="evidence" value="ECO:0007669"/>
    <property type="project" value="UniProtKB-ARBA"/>
</dbReference>
<dbReference type="Ensembl" id="ENSHCOT00000013295.1">
    <property type="protein sequence ID" value="ENSHCOP00000017633.1"/>
    <property type="gene ID" value="ENSHCOG00000001594.1"/>
</dbReference>
<dbReference type="Proteomes" id="UP000264820">
    <property type="component" value="Unplaced"/>
</dbReference>
<sequence>MEKILDLSQSELHELLDHPEKVASMAHESDEIQNIHLEREMALASNRSLAEQNLAMRPDLESRREVLVERYLQLEAIRETYKEHHAIIDGMIGQVSPEAFFSRLQTEGKKAEAESEVLADIFLEGSLPLDSFLDRFLPLRSLAHKRRVRIEKFQEVMRQTREDKPTATSSSPGIIQGPQVNHWNPQIATAANQQHQANNKCQTSSYYNASQPLPSSAGASCGVPYLQCPSSPSCTPPPVALLATGTGPVLPSSQVVSSAGLPFAPAGSCTGPRPAFRPMASVPCPYPTQSSFSAPNPGSAFGQYTRNHPQSNTAVYAASYRDGGYNYPASSAHYNSQSPTERPICRPGNGVPQPYF</sequence>
<dbReference type="Ensembl" id="ENSHCOT00000013299.1">
    <property type="protein sequence ID" value="ENSHCOP00000017629.1"/>
    <property type="gene ID" value="ENSHCOG00000001594.1"/>
</dbReference>
<dbReference type="AlphaFoldDB" id="A0A3Q2YHA9"/>
<keyword evidence="4" id="KW-0967">Endosome</keyword>